<reference evidence="1" key="1">
    <citation type="journal article" date="2021" name="PeerJ">
        <title>Extensive microbial diversity within the chicken gut microbiome revealed by metagenomics and culture.</title>
        <authorList>
            <person name="Gilroy R."/>
            <person name="Ravi A."/>
            <person name="Getino M."/>
            <person name="Pursley I."/>
            <person name="Horton D.L."/>
            <person name="Alikhan N.F."/>
            <person name="Baker D."/>
            <person name="Gharbi K."/>
            <person name="Hall N."/>
            <person name="Watson M."/>
            <person name="Adriaenssens E.M."/>
            <person name="Foster-Nyarko E."/>
            <person name="Jarju S."/>
            <person name="Secka A."/>
            <person name="Antonio M."/>
            <person name="Oren A."/>
            <person name="Chaudhuri R.R."/>
            <person name="La Ragione R."/>
            <person name="Hildebrand F."/>
            <person name="Pallen M.J."/>
        </authorList>
    </citation>
    <scope>NUCLEOTIDE SEQUENCE</scope>
    <source>
        <strain evidence="1">421</strain>
    </source>
</reference>
<proteinExistence type="predicted"/>
<accession>A0A9D1UFB9</accession>
<name>A0A9D1UFB9_9FIRM</name>
<dbReference type="EMBL" id="DXGE01000019">
    <property type="protein sequence ID" value="HIW85724.1"/>
    <property type="molecule type" value="Genomic_DNA"/>
</dbReference>
<organism evidence="1 2">
    <name type="scientific">Candidatus Eubacterium faecipullorum</name>
    <dbReference type="NCBI Taxonomy" id="2838571"/>
    <lineage>
        <taxon>Bacteria</taxon>
        <taxon>Bacillati</taxon>
        <taxon>Bacillota</taxon>
        <taxon>Clostridia</taxon>
        <taxon>Eubacteriales</taxon>
        <taxon>Eubacteriaceae</taxon>
        <taxon>Eubacterium</taxon>
    </lineage>
</organism>
<evidence type="ECO:0000313" key="1">
    <source>
        <dbReference type="EMBL" id="HIW85724.1"/>
    </source>
</evidence>
<protein>
    <submittedName>
        <fullName evidence="1">Uncharacterized protein</fullName>
    </submittedName>
</protein>
<evidence type="ECO:0000313" key="2">
    <source>
        <dbReference type="Proteomes" id="UP000824205"/>
    </source>
</evidence>
<comment type="caution">
    <text evidence="1">The sequence shown here is derived from an EMBL/GenBank/DDBJ whole genome shotgun (WGS) entry which is preliminary data.</text>
</comment>
<gene>
    <name evidence="1" type="ORF">IAA48_04435</name>
</gene>
<reference evidence="1" key="2">
    <citation type="submission" date="2021-04" db="EMBL/GenBank/DDBJ databases">
        <authorList>
            <person name="Gilroy R."/>
        </authorList>
    </citation>
    <scope>NUCLEOTIDE SEQUENCE</scope>
    <source>
        <strain evidence="1">421</strain>
    </source>
</reference>
<dbReference type="AlphaFoldDB" id="A0A9D1UFB9"/>
<dbReference type="Pfam" id="PF20095">
    <property type="entry name" value="DUF6485"/>
    <property type="match status" value="1"/>
</dbReference>
<sequence length="72" mass="8303">MSNLSTFCTCTNYKCKLHPRNHDKGCAPCIEKNLKTKELPSCYFNLFEDADKRKSDGFEAFCELVQNSKCKE</sequence>
<dbReference type="Proteomes" id="UP000824205">
    <property type="component" value="Unassembled WGS sequence"/>
</dbReference>